<evidence type="ECO:0000313" key="2">
    <source>
        <dbReference type="Proteomes" id="UP001162131"/>
    </source>
</evidence>
<comment type="caution">
    <text evidence="1">The sequence shown here is derived from an EMBL/GenBank/DDBJ whole genome shotgun (WGS) entry which is preliminary data.</text>
</comment>
<name>A0AAU9JDI0_9CILI</name>
<keyword evidence="2" id="KW-1185">Reference proteome</keyword>
<dbReference type="AlphaFoldDB" id="A0AAU9JDI0"/>
<reference evidence="1" key="1">
    <citation type="submission" date="2021-09" db="EMBL/GenBank/DDBJ databases">
        <authorList>
            <consortium name="AG Swart"/>
            <person name="Singh M."/>
            <person name="Singh A."/>
            <person name="Seah K."/>
            <person name="Emmerich C."/>
        </authorList>
    </citation>
    <scope>NUCLEOTIDE SEQUENCE</scope>
    <source>
        <strain evidence="1">ATCC30299</strain>
    </source>
</reference>
<evidence type="ECO:0000313" key="1">
    <source>
        <dbReference type="EMBL" id="CAG9324323.1"/>
    </source>
</evidence>
<sequence length="77" mass="8812">MPIAKSSWRFLAPKIALSNWARNNPSAFFLYEGKTAQVLFSDIRLVKTTDKSIRICIRIYEMIAFGASRVDQLRAAF</sequence>
<organism evidence="1 2">
    <name type="scientific">Blepharisma stoltei</name>
    <dbReference type="NCBI Taxonomy" id="1481888"/>
    <lineage>
        <taxon>Eukaryota</taxon>
        <taxon>Sar</taxon>
        <taxon>Alveolata</taxon>
        <taxon>Ciliophora</taxon>
        <taxon>Postciliodesmatophora</taxon>
        <taxon>Heterotrichea</taxon>
        <taxon>Heterotrichida</taxon>
        <taxon>Blepharismidae</taxon>
        <taxon>Blepharisma</taxon>
    </lineage>
</organism>
<protein>
    <submittedName>
        <fullName evidence="1">Uncharacterized protein</fullName>
    </submittedName>
</protein>
<dbReference type="EMBL" id="CAJZBQ010000036">
    <property type="protein sequence ID" value="CAG9324323.1"/>
    <property type="molecule type" value="Genomic_DNA"/>
</dbReference>
<dbReference type="Proteomes" id="UP001162131">
    <property type="component" value="Unassembled WGS sequence"/>
</dbReference>
<accession>A0AAU9JDI0</accession>
<proteinExistence type="predicted"/>
<gene>
    <name evidence="1" type="ORF">BSTOLATCC_MIC36115</name>
</gene>